<dbReference type="PATRIC" id="fig|33888.3.peg.339"/>
<evidence type="ECO:0008006" key="3">
    <source>
        <dbReference type="Google" id="ProtNLM"/>
    </source>
</evidence>
<protein>
    <recommendedName>
        <fullName evidence="3">NIPSNAP domain-containing protein</fullName>
    </recommendedName>
</protein>
<reference evidence="1 2" key="1">
    <citation type="submission" date="2016-05" db="EMBL/GenBank/DDBJ databases">
        <title>Complete genome sequence of Rathayibacter tritici NCPPB 1953.</title>
        <authorList>
            <person name="Park J."/>
            <person name="Lee H.-H."/>
            <person name="Lee S.-W."/>
            <person name="Seo Y.-S."/>
        </authorList>
    </citation>
    <scope>NUCLEOTIDE SEQUENCE [LARGE SCALE GENOMIC DNA]</scope>
    <source>
        <strain evidence="1 2">NCPPB 1953</strain>
    </source>
</reference>
<dbReference type="EMBL" id="CP015515">
    <property type="protein sequence ID" value="AND15453.1"/>
    <property type="molecule type" value="Genomic_DNA"/>
</dbReference>
<dbReference type="AlphaFoldDB" id="A0A160KQ55"/>
<dbReference type="STRING" id="33888.A6122_0293"/>
<proteinExistence type="predicted"/>
<dbReference type="KEGG" id="rtn:A6122_0293"/>
<keyword evidence="2" id="KW-1185">Reference proteome</keyword>
<evidence type="ECO:0000313" key="1">
    <source>
        <dbReference type="EMBL" id="AND15453.1"/>
    </source>
</evidence>
<dbReference type="RefSeq" id="WP_068250756.1">
    <property type="nucleotide sequence ID" value="NZ_CP015515.1"/>
</dbReference>
<sequence length="105" mass="11900">MSDAGETRTIQLRRYELMDGVLDDFLAWFPARIVPAREAHGFRIEFAYADREVNEFVWAVSTAGDADAFAEVERAYLASPERDAAFAGEPQRVAVQHVRLVERIV</sequence>
<dbReference type="Proteomes" id="UP000077071">
    <property type="component" value="Chromosome"/>
</dbReference>
<dbReference type="OrthoDB" id="5188748at2"/>
<name>A0A160KQ55_9MICO</name>
<dbReference type="Gene3D" id="3.30.70.100">
    <property type="match status" value="1"/>
</dbReference>
<organism evidence="1 2">
    <name type="scientific">Rathayibacter tritici</name>
    <dbReference type="NCBI Taxonomy" id="33888"/>
    <lineage>
        <taxon>Bacteria</taxon>
        <taxon>Bacillati</taxon>
        <taxon>Actinomycetota</taxon>
        <taxon>Actinomycetes</taxon>
        <taxon>Micrococcales</taxon>
        <taxon>Microbacteriaceae</taxon>
        <taxon>Rathayibacter</taxon>
    </lineage>
</organism>
<evidence type="ECO:0000313" key="2">
    <source>
        <dbReference type="Proteomes" id="UP000077071"/>
    </source>
</evidence>
<accession>A0A160KQ55</accession>
<gene>
    <name evidence="1" type="ORF">A6122_0293</name>
</gene>